<sequence length="72" mass="7683">MGSSFIVDMKHQVLQWPLGLVSQLRQQFGGTAGSRTLPHPPVRTLWSGHECALSGAAVQSTTAARVRPVTTA</sequence>
<name>A0ABP5FSX7_9MICO</name>
<proteinExistence type="predicted"/>
<evidence type="ECO:0000313" key="2">
    <source>
        <dbReference type="Proteomes" id="UP001501285"/>
    </source>
</evidence>
<accession>A0ABP5FSX7</accession>
<gene>
    <name evidence="1" type="ORF">GCM10009740_20840</name>
</gene>
<organism evidence="1 2">
    <name type="scientific">Terrabacter terrae</name>
    <dbReference type="NCBI Taxonomy" id="318434"/>
    <lineage>
        <taxon>Bacteria</taxon>
        <taxon>Bacillati</taxon>
        <taxon>Actinomycetota</taxon>
        <taxon>Actinomycetes</taxon>
        <taxon>Micrococcales</taxon>
        <taxon>Intrasporangiaceae</taxon>
        <taxon>Terrabacter</taxon>
    </lineage>
</organism>
<comment type="caution">
    <text evidence="1">The sequence shown here is derived from an EMBL/GenBank/DDBJ whole genome shotgun (WGS) entry which is preliminary data.</text>
</comment>
<keyword evidence="2" id="KW-1185">Reference proteome</keyword>
<dbReference type="EMBL" id="BAAANB010000021">
    <property type="protein sequence ID" value="GAA2030932.1"/>
    <property type="molecule type" value="Genomic_DNA"/>
</dbReference>
<evidence type="ECO:0000313" key="1">
    <source>
        <dbReference type="EMBL" id="GAA2030932.1"/>
    </source>
</evidence>
<dbReference type="Proteomes" id="UP001501285">
    <property type="component" value="Unassembled WGS sequence"/>
</dbReference>
<protein>
    <submittedName>
        <fullName evidence="1">Uncharacterized protein</fullName>
    </submittedName>
</protein>
<reference evidence="2" key="1">
    <citation type="journal article" date="2019" name="Int. J. Syst. Evol. Microbiol.">
        <title>The Global Catalogue of Microorganisms (GCM) 10K type strain sequencing project: providing services to taxonomists for standard genome sequencing and annotation.</title>
        <authorList>
            <consortium name="The Broad Institute Genomics Platform"/>
            <consortium name="The Broad Institute Genome Sequencing Center for Infectious Disease"/>
            <person name="Wu L."/>
            <person name="Ma J."/>
        </authorList>
    </citation>
    <scope>NUCLEOTIDE SEQUENCE [LARGE SCALE GENOMIC DNA]</scope>
    <source>
        <strain evidence="2">JCM 14283</strain>
    </source>
</reference>